<dbReference type="KEGG" id="agi:FSB73_10950"/>
<reference evidence="2 3" key="1">
    <citation type="journal article" date="2017" name="Int. J. Syst. Evol. Microbiol.">
        <title>Arachidicoccus ginsenosidivorans sp. nov., with ginsenoside-converting activity isolated from ginseng cultivating soil.</title>
        <authorList>
            <person name="Siddiqi M.Z."/>
            <person name="Aslam Z."/>
            <person name="Im W.T."/>
        </authorList>
    </citation>
    <scope>NUCLEOTIDE SEQUENCE [LARGE SCALE GENOMIC DNA]</scope>
    <source>
        <strain evidence="2 3">Gsoil 809</strain>
    </source>
</reference>
<keyword evidence="3" id="KW-1185">Reference proteome</keyword>
<name>A0A5B8VLN2_9BACT</name>
<organism evidence="2 3">
    <name type="scientific">Arachidicoccus ginsenosidivorans</name>
    <dbReference type="NCBI Taxonomy" id="496057"/>
    <lineage>
        <taxon>Bacteria</taxon>
        <taxon>Pseudomonadati</taxon>
        <taxon>Bacteroidota</taxon>
        <taxon>Chitinophagia</taxon>
        <taxon>Chitinophagales</taxon>
        <taxon>Chitinophagaceae</taxon>
        <taxon>Arachidicoccus</taxon>
    </lineage>
</organism>
<dbReference type="AlphaFoldDB" id="A0A5B8VLN2"/>
<dbReference type="EMBL" id="CP042434">
    <property type="protein sequence ID" value="QEC72113.1"/>
    <property type="molecule type" value="Genomic_DNA"/>
</dbReference>
<evidence type="ECO:0000313" key="3">
    <source>
        <dbReference type="Proteomes" id="UP000321291"/>
    </source>
</evidence>
<dbReference type="OrthoDB" id="1043438at2"/>
<dbReference type="PROSITE" id="PS51257">
    <property type="entry name" value="PROKAR_LIPOPROTEIN"/>
    <property type="match status" value="1"/>
</dbReference>
<dbReference type="Proteomes" id="UP000321291">
    <property type="component" value="Chromosome"/>
</dbReference>
<dbReference type="Pfam" id="PF16405">
    <property type="entry name" value="DUF5013"/>
    <property type="match status" value="1"/>
</dbReference>
<dbReference type="Pfam" id="PF16389">
    <property type="entry name" value="DUF4998"/>
    <property type="match status" value="1"/>
</dbReference>
<proteinExistence type="predicted"/>
<dbReference type="RefSeq" id="WP_146781831.1">
    <property type="nucleotide sequence ID" value="NZ_CP042434.1"/>
</dbReference>
<feature type="domain" description="DUF5013" evidence="1">
    <location>
        <begin position="239"/>
        <end position="374"/>
    </location>
</feature>
<gene>
    <name evidence="2" type="ORF">FSB73_10950</name>
</gene>
<dbReference type="InterPro" id="IPR032181">
    <property type="entry name" value="DUF5013"/>
</dbReference>
<accession>A0A5B8VLN2</accession>
<protein>
    <submittedName>
        <fullName evidence="2">DUF5013 domain-containing protein</fullName>
    </submittedName>
</protein>
<evidence type="ECO:0000313" key="2">
    <source>
        <dbReference type="EMBL" id="QEC72113.1"/>
    </source>
</evidence>
<sequence>MKYNMRYNRCIIMLLAILIVIAGCSKMDEYKKYVKSGEISYTGKIDSLQIFSGNKRVLIKGLFLSDPKIDKCVIYWNSKKDSAVISVHRTQGVDTLKYLINNLEDNVYNFEILTYDKLGNASIPVYAVGTAYGDRYQASLGNRPISKKELYAGDLTTTLLFGSMDRTSGVFATEVEYKDQSGDNHNLFIPIDSTSLVLPDYAIGTEFKYRTLFLPDTSCIDTFYSAFTSTGPSVVYLLNLGDQFTHAEWDGGRWGVLENWITNDDTKNAGGNKYGGYELRGGVGVLSFEAGWGLRAVPNGKIYQKTTLPPGDYTFTPSGIEAGSAGVIYAAVAQGDELPDFDLVGSESIAATRITTAGESLQFHLDKTTSVAIGFVANMPDVGSYFKVKKIQFTKME</sequence>
<evidence type="ECO:0000259" key="1">
    <source>
        <dbReference type="Pfam" id="PF16405"/>
    </source>
</evidence>